<keyword evidence="16" id="KW-1133">Transmembrane helix</keyword>
<evidence type="ECO:0000256" key="16">
    <source>
        <dbReference type="SAM" id="Phobius"/>
    </source>
</evidence>
<dbReference type="GO" id="GO:0030288">
    <property type="term" value="C:outer membrane-bounded periplasmic space"/>
    <property type="evidence" value="ECO:0007669"/>
    <property type="project" value="TreeGrafter"/>
</dbReference>
<dbReference type="InterPro" id="IPR012338">
    <property type="entry name" value="Beta-lactam/transpept-like"/>
</dbReference>
<evidence type="ECO:0000313" key="20">
    <source>
        <dbReference type="Proteomes" id="UP000680348"/>
    </source>
</evidence>
<comment type="similarity">
    <text evidence="3">In the N-terminal section; belongs to the glycosyltransferase 51 family.</text>
</comment>
<protein>
    <submittedName>
        <fullName evidence="19">Penicillin-binding protein</fullName>
    </submittedName>
</protein>
<dbReference type="FunFam" id="1.10.3810.10:FF:000001">
    <property type="entry name" value="Penicillin-binding protein 1A"/>
    <property type="match status" value="1"/>
</dbReference>
<evidence type="ECO:0000256" key="7">
    <source>
        <dbReference type="ARBA" id="ARBA00022679"/>
    </source>
</evidence>
<keyword evidence="12" id="KW-0961">Cell wall biogenesis/degradation</keyword>
<feature type="domain" description="Penicillin-binding protein transpeptidase" evidence="17">
    <location>
        <begin position="385"/>
        <end position="609"/>
    </location>
</feature>
<keyword evidence="7" id="KW-0808">Transferase</keyword>
<evidence type="ECO:0000256" key="15">
    <source>
        <dbReference type="SAM" id="MobiDB-lite"/>
    </source>
</evidence>
<organism evidence="19 20">
    <name type="scientific">Pseudaminobacter soli</name>
    <name type="common">ex Zhang et al. 2022</name>
    <dbReference type="NCBI Taxonomy" id="2831468"/>
    <lineage>
        <taxon>Bacteria</taxon>
        <taxon>Pseudomonadati</taxon>
        <taxon>Pseudomonadota</taxon>
        <taxon>Alphaproteobacteria</taxon>
        <taxon>Hyphomicrobiales</taxon>
        <taxon>Phyllobacteriaceae</taxon>
        <taxon>Pseudaminobacter</taxon>
    </lineage>
</organism>
<evidence type="ECO:0000313" key="19">
    <source>
        <dbReference type="EMBL" id="MBS3648668.1"/>
    </source>
</evidence>
<dbReference type="InterPro" id="IPR036950">
    <property type="entry name" value="PBP_transglycosylase"/>
</dbReference>
<evidence type="ECO:0000256" key="13">
    <source>
        <dbReference type="ARBA" id="ARBA00034000"/>
    </source>
</evidence>
<dbReference type="GO" id="GO:0008955">
    <property type="term" value="F:peptidoglycan glycosyltransferase activity"/>
    <property type="evidence" value="ECO:0007669"/>
    <property type="project" value="UniProtKB-EC"/>
</dbReference>
<dbReference type="GO" id="GO:0071555">
    <property type="term" value="P:cell wall organization"/>
    <property type="evidence" value="ECO:0007669"/>
    <property type="project" value="UniProtKB-KW"/>
</dbReference>
<dbReference type="GO" id="GO:0006508">
    <property type="term" value="P:proteolysis"/>
    <property type="evidence" value="ECO:0007669"/>
    <property type="project" value="UniProtKB-KW"/>
</dbReference>
<evidence type="ECO:0000256" key="5">
    <source>
        <dbReference type="ARBA" id="ARBA00022670"/>
    </source>
</evidence>
<evidence type="ECO:0000259" key="17">
    <source>
        <dbReference type="Pfam" id="PF00905"/>
    </source>
</evidence>
<dbReference type="InterPro" id="IPR050396">
    <property type="entry name" value="Glycosyltr_51/Transpeptidase"/>
</dbReference>
<dbReference type="GO" id="GO:0009252">
    <property type="term" value="P:peptidoglycan biosynthetic process"/>
    <property type="evidence" value="ECO:0007669"/>
    <property type="project" value="UniProtKB-KW"/>
</dbReference>
<feature type="transmembrane region" description="Helical" evidence="16">
    <location>
        <begin position="71"/>
        <end position="95"/>
    </location>
</feature>
<keyword evidence="9" id="KW-0133">Cell shape</keyword>
<keyword evidence="8" id="KW-0378">Hydrolase</keyword>
<sequence length="801" mass="86587">MARRSGTRIEPTFDAPSRGRDSDDFSLDEDDRVIPSAPRRSRGSRKQPSNRKAPKERRSRKARRGFGLGRLIYWCLVLALWAGIGLAGLVAWYGAQLPSVANWTVPERPPNVKIVAVDGVQIANRGMTGGEAVGLHEMSPYIPQAVMAIEDRRFYSHFGVDPIGLARAFAHNLIQGGFSQGGSTLTQQLAKNLFLKPDRTLERKVQEVMLALWLEHKYDKDQILEMYLNRVYFGSGAYGVDAAARRYFGKSARDVTLSEAALLAGLLKAPSRLSPARDPKAADARARLVLAAMRDEDMIGEAELADAANAPATRAVSFWTGSENYVADRVMGELPTLIGDVRSDIVVETTIDLTLQQLAEKSIRRLVDENGKKLNVSQGALVSIDNTGAVRAMVGGYDYADSQFDRASEARRQPGSAFKPFVFLAALEQGARPDSIRNDAPIKIGKWSPVNYNGKYYGDVTLATALAKSLNSVAAQLVVEVGAGSVVEAAQRVGIDSELQANNAIALGTSEVTPLELTAAYVPFANGGFRPEVHFVKRVTTPQGEVLYEDKSAQMPRVISPEIVGMMNVMMSETLSDGTATKARFHWPAAGKTGTSQKSRDAWFVGYTANLTTGVWFGNDDGSPMKKVTGGALPALAWHEFMTAAHEGVPVAPLPGKWQPSTPDLFDEGVPDAAMAEQVWPEPEAGEGRTGTPIADAVAEWLSPEDGSPDVEPVPAKRETIEAPPMPTARPREVRPAQVETSRRAAERPARAVAPQGSRPEMVDADDSTASLRRPVPRAEVGGPPTRRETSILDVIFGNGG</sequence>
<keyword evidence="16" id="KW-0812">Transmembrane</keyword>
<keyword evidence="6" id="KW-0328">Glycosyltransferase</keyword>
<keyword evidence="20" id="KW-1185">Reference proteome</keyword>
<name>A0A942E020_9HYPH</name>
<feature type="compositionally biased region" description="Basic and acidic residues" evidence="15">
    <location>
        <begin position="730"/>
        <end position="750"/>
    </location>
</feature>
<reference evidence="19" key="1">
    <citation type="submission" date="2021-04" db="EMBL/GenBank/DDBJ databases">
        <title>Pseudaminobacter soli sp. nov., isolated from paddy soil contaminated by heavy metals.</title>
        <authorList>
            <person name="Zhang K."/>
        </authorList>
    </citation>
    <scope>NUCLEOTIDE SEQUENCE</scope>
    <source>
        <strain evidence="19">19-2017</strain>
    </source>
</reference>
<comment type="catalytic activity">
    <reaction evidence="13">
        <text>Preferential cleavage: (Ac)2-L-Lys-D-Ala-|-D-Ala. Also transpeptidation of peptidyl-alanyl moieties that are N-acyl substituents of D-alanine.</text>
        <dbReference type="EC" id="3.4.16.4"/>
    </reaction>
</comment>
<comment type="caution">
    <text evidence="19">The sequence shown here is derived from an EMBL/GenBank/DDBJ whole genome shotgun (WGS) entry which is preliminary data.</text>
</comment>
<dbReference type="Pfam" id="PF00905">
    <property type="entry name" value="Transpeptidase"/>
    <property type="match status" value="1"/>
</dbReference>
<dbReference type="Gene3D" id="1.10.3810.10">
    <property type="entry name" value="Biosynthetic peptidoglycan transglycosylase-like"/>
    <property type="match status" value="1"/>
</dbReference>
<dbReference type="Proteomes" id="UP000680348">
    <property type="component" value="Unassembled WGS sequence"/>
</dbReference>
<evidence type="ECO:0000256" key="14">
    <source>
        <dbReference type="ARBA" id="ARBA00049902"/>
    </source>
</evidence>
<keyword evidence="5" id="KW-0645">Protease</keyword>
<keyword evidence="4" id="KW-0121">Carboxypeptidase</keyword>
<feature type="region of interest" description="Disordered" evidence="15">
    <location>
        <begin position="703"/>
        <end position="801"/>
    </location>
</feature>
<evidence type="ECO:0000256" key="12">
    <source>
        <dbReference type="ARBA" id="ARBA00023316"/>
    </source>
</evidence>
<dbReference type="InterPro" id="IPR001460">
    <property type="entry name" value="PCN-bd_Tpept"/>
</dbReference>
<comment type="pathway">
    <text evidence="1">Cell wall biogenesis; peptidoglycan biosynthesis.</text>
</comment>
<dbReference type="SUPFAM" id="SSF53955">
    <property type="entry name" value="Lysozyme-like"/>
    <property type="match status" value="1"/>
</dbReference>
<evidence type="ECO:0000256" key="1">
    <source>
        <dbReference type="ARBA" id="ARBA00004752"/>
    </source>
</evidence>
<dbReference type="GO" id="GO:0008360">
    <property type="term" value="P:regulation of cell shape"/>
    <property type="evidence" value="ECO:0007669"/>
    <property type="project" value="UniProtKB-KW"/>
</dbReference>
<proteinExistence type="inferred from homology"/>
<keyword evidence="10" id="KW-0573">Peptidoglycan synthesis</keyword>
<comment type="similarity">
    <text evidence="2">In the C-terminal section; belongs to the transpeptidase family.</text>
</comment>
<feature type="domain" description="Glycosyl transferase family 51" evidence="18">
    <location>
        <begin position="130"/>
        <end position="293"/>
    </location>
</feature>
<evidence type="ECO:0000256" key="4">
    <source>
        <dbReference type="ARBA" id="ARBA00022645"/>
    </source>
</evidence>
<evidence type="ECO:0000256" key="3">
    <source>
        <dbReference type="ARBA" id="ARBA00007739"/>
    </source>
</evidence>
<dbReference type="AlphaFoldDB" id="A0A942E020"/>
<dbReference type="PANTHER" id="PTHR32282:SF33">
    <property type="entry name" value="PEPTIDOGLYCAN GLYCOSYLTRANSFERASE"/>
    <property type="match status" value="1"/>
</dbReference>
<dbReference type="InterPro" id="IPR001264">
    <property type="entry name" value="Glyco_trans_51"/>
</dbReference>
<keyword evidence="16" id="KW-0472">Membrane</keyword>
<evidence type="ECO:0000256" key="11">
    <source>
        <dbReference type="ARBA" id="ARBA00023268"/>
    </source>
</evidence>
<dbReference type="Gene3D" id="3.40.710.10">
    <property type="entry name" value="DD-peptidase/beta-lactamase superfamily"/>
    <property type="match status" value="1"/>
</dbReference>
<evidence type="ECO:0000256" key="10">
    <source>
        <dbReference type="ARBA" id="ARBA00022984"/>
    </source>
</evidence>
<dbReference type="EMBL" id="JAGWCR010000004">
    <property type="protein sequence ID" value="MBS3648668.1"/>
    <property type="molecule type" value="Genomic_DNA"/>
</dbReference>
<feature type="region of interest" description="Disordered" evidence="15">
    <location>
        <begin position="1"/>
        <end position="61"/>
    </location>
</feature>
<dbReference type="RefSeq" id="WP_188254237.1">
    <property type="nucleotide sequence ID" value="NZ_JABVCF010000004.1"/>
</dbReference>
<feature type="compositionally biased region" description="Basic residues" evidence="15">
    <location>
        <begin position="39"/>
        <end position="61"/>
    </location>
</feature>
<accession>A0A942E020</accession>
<gene>
    <name evidence="19" type="ORF">KEU06_08495</name>
</gene>
<comment type="catalytic activity">
    <reaction evidence="14">
        <text>[GlcNAc-(1-&gt;4)-Mur2Ac(oyl-L-Ala-gamma-D-Glu-L-Lys-D-Ala-D-Ala)](n)-di-trans,octa-cis-undecaprenyl diphosphate + beta-D-GlcNAc-(1-&gt;4)-Mur2Ac(oyl-L-Ala-gamma-D-Glu-L-Lys-D-Ala-D-Ala)-di-trans,octa-cis-undecaprenyl diphosphate = [GlcNAc-(1-&gt;4)-Mur2Ac(oyl-L-Ala-gamma-D-Glu-L-Lys-D-Ala-D-Ala)](n+1)-di-trans,octa-cis-undecaprenyl diphosphate + di-trans,octa-cis-undecaprenyl diphosphate + H(+)</text>
        <dbReference type="Rhea" id="RHEA:23708"/>
        <dbReference type="Rhea" id="RHEA-COMP:9602"/>
        <dbReference type="Rhea" id="RHEA-COMP:9603"/>
        <dbReference type="ChEBI" id="CHEBI:15378"/>
        <dbReference type="ChEBI" id="CHEBI:58405"/>
        <dbReference type="ChEBI" id="CHEBI:60033"/>
        <dbReference type="ChEBI" id="CHEBI:78435"/>
        <dbReference type="EC" id="2.4.99.28"/>
    </reaction>
</comment>
<dbReference type="NCBIfam" id="TIGR02074">
    <property type="entry name" value="PBP_1a_fam"/>
    <property type="match status" value="1"/>
</dbReference>
<evidence type="ECO:0000256" key="9">
    <source>
        <dbReference type="ARBA" id="ARBA00022960"/>
    </source>
</evidence>
<dbReference type="GO" id="GO:0008658">
    <property type="term" value="F:penicillin binding"/>
    <property type="evidence" value="ECO:0007669"/>
    <property type="project" value="InterPro"/>
</dbReference>
<evidence type="ECO:0000259" key="18">
    <source>
        <dbReference type="Pfam" id="PF00912"/>
    </source>
</evidence>
<evidence type="ECO:0000256" key="8">
    <source>
        <dbReference type="ARBA" id="ARBA00022801"/>
    </source>
</evidence>
<evidence type="ECO:0000256" key="6">
    <source>
        <dbReference type="ARBA" id="ARBA00022676"/>
    </source>
</evidence>
<evidence type="ECO:0000256" key="2">
    <source>
        <dbReference type="ARBA" id="ARBA00007090"/>
    </source>
</evidence>
<dbReference type="InterPro" id="IPR023346">
    <property type="entry name" value="Lysozyme-like_dom_sf"/>
</dbReference>
<dbReference type="SUPFAM" id="SSF56601">
    <property type="entry name" value="beta-lactamase/transpeptidase-like"/>
    <property type="match status" value="1"/>
</dbReference>
<dbReference type="PANTHER" id="PTHR32282">
    <property type="entry name" value="BINDING PROTEIN TRANSPEPTIDASE, PUTATIVE-RELATED"/>
    <property type="match status" value="1"/>
</dbReference>
<dbReference type="Pfam" id="PF00912">
    <property type="entry name" value="Transgly"/>
    <property type="match status" value="1"/>
</dbReference>
<dbReference type="GO" id="GO:0009002">
    <property type="term" value="F:serine-type D-Ala-D-Ala carboxypeptidase activity"/>
    <property type="evidence" value="ECO:0007669"/>
    <property type="project" value="UniProtKB-EC"/>
</dbReference>
<keyword evidence="11" id="KW-0511">Multifunctional enzyme</keyword>